<dbReference type="OrthoDB" id="79941at2759"/>
<name>A0A0S4JT34_BODSA</name>
<dbReference type="GO" id="GO:0005737">
    <property type="term" value="C:cytoplasm"/>
    <property type="evidence" value="ECO:0007669"/>
    <property type="project" value="TreeGrafter"/>
</dbReference>
<evidence type="ECO:0000256" key="1">
    <source>
        <dbReference type="ARBA" id="ARBA00022884"/>
    </source>
</evidence>
<feature type="domain" description="RRM" evidence="3">
    <location>
        <begin position="134"/>
        <end position="205"/>
    </location>
</feature>
<dbReference type="OMA" id="QRYAIVF"/>
<dbReference type="InterPro" id="IPR012677">
    <property type="entry name" value="Nucleotide-bd_a/b_plait_sf"/>
</dbReference>
<dbReference type="Gene3D" id="3.30.70.330">
    <property type="match status" value="2"/>
</dbReference>
<proteinExistence type="predicted"/>
<sequence>MPPKAAAAPAKAPAAKVAAKAAPAPKAAAPAAKAAAPAAAAPKKAAAATSNSNGVYVKNWGQGSVADATAAFSAAGKVSHVQIRRGKYALVFFENSAAVKKAVDSFNGKEVNGTTVIVTAAKTAPKTDKHDASSVVFVGPIFRENTTRKQLFEFFAGSKIVKLRRYEHNYAYVYLDSAATAQKVIKEKNGATFHGKVLTVKPSTRSLEQEKARNEHSKQLIEIHAWKQSKAATH</sequence>
<dbReference type="CDD" id="cd21613">
    <property type="entry name" value="RRM1_KSRP"/>
    <property type="match status" value="1"/>
</dbReference>
<evidence type="ECO:0000313" key="4">
    <source>
        <dbReference type="EMBL" id="CUG93364.1"/>
    </source>
</evidence>
<dbReference type="PROSITE" id="PS50102">
    <property type="entry name" value="RRM"/>
    <property type="match status" value="2"/>
</dbReference>
<evidence type="ECO:0000259" key="3">
    <source>
        <dbReference type="PROSITE" id="PS50102"/>
    </source>
</evidence>
<gene>
    <name evidence="4" type="ORF">BSAL_42505</name>
</gene>
<reference evidence="5" key="1">
    <citation type="submission" date="2015-09" db="EMBL/GenBank/DDBJ databases">
        <authorList>
            <consortium name="Pathogen Informatics"/>
        </authorList>
    </citation>
    <scope>NUCLEOTIDE SEQUENCE [LARGE SCALE GENOMIC DNA]</scope>
    <source>
        <strain evidence="5">Lake Konstanz</strain>
    </source>
</reference>
<dbReference type="GO" id="GO:0005634">
    <property type="term" value="C:nucleus"/>
    <property type="evidence" value="ECO:0007669"/>
    <property type="project" value="TreeGrafter"/>
</dbReference>
<accession>A0A0S4JT34</accession>
<dbReference type="InterPro" id="IPR035979">
    <property type="entry name" value="RBD_domain_sf"/>
</dbReference>
<dbReference type="AlphaFoldDB" id="A0A0S4JT34"/>
<dbReference type="Proteomes" id="UP000051952">
    <property type="component" value="Unassembled WGS sequence"/>
</dbReference>
<evidence type="ECO:0000313" key="5">
    <source>
        <dbReference type="Proteomes" id="UP000051952"/>
    </source>
</evidence>
<dbReference type="EMBL" id="CYKH01002149">
    <property type="protein sequence ID" value="CUG93364.1"/>
    <property type="molecule type" value="Genomic_DNA"/>
</dbReference>
<dbReference type="InterPro" id="IPR000504">
    <property type="entry name" value="RRM_dom"/>
</dbReference>
<dbReference type="Pfam" id="PF00076">
    <property type="entry name" value="RRM_1"/>
    <property type="match status" value="2"/>
</dbReference>
<dbReference type="SUPFAM" id="SSF54928">
    <property type="entry name" value="RNA-binding domain, RBD"/>
    <property type="match status" value="1"/>
</dbReference>
<protein>
    <submittedName>
        <fullName evidence="4">RNA-binding protein, putative</fullName>
    </submittedName>
</protein>
<dbReference type="GO" id="GO:0003729">
    <property type="term" value="F:mRNA binding"/>
    <property type="evidence" value="ECO:0007669"/>
    <property type="project" value="TreeGrafter"/>
</dbReference>
<dbReference type="VEuPathDB" id="TriTrypDB:BSAL_42505"/>
<feature type="domain" description="RRM" evidence="3">
    <location>
        <begin position="53"/>
        <end position="123"/>
    </location>
</feature>
<dbReference type="PANTHER" id="PTHR23003">
    <property type="entry name" value="RNA RECOGNITION MOTIF RRM DOMAIN CONTAINING PROTEIN"/>
    <property type="match status" value="1"/>
</dbReference>
<dbReference type="InterPro" id="IPR050374">
    <property type="entry name" value="RRT5_SRSF_SR"/>
</dbReference>
<keyword evidence="5" id="KW-1185">Reference proteome</keyword>
<dbReference type="SMART" id="SM00360">
    <property type="entry name" value="RRM"/>
    <property type="match status" value="2"/>
</dbReference>
<dbReference type="PANTHER" id="PTHR23003:SF55">
    <property type="entry name" value="RNA-BINDING PROTEIN"/>
    <property type="match status" value="1"/>
</dbReference>
<evidence type="ECO:0000256" key="2">
    <source>
        <dbReference type="PROSITE-ProRule" id="PRU00176"/>
    </source>
</evidence>
<organism evidence="4 5">
    <name type="scientific">Bodo saltans</name>
    <name type="common">Flagellated protozoan</name>
    <dbReference type="NCBI Taxonomy" id="75058"/>
    <lineage>
        <taxon>Eukaryota</taxon>
        <taxon>Discoba</taxon>
        <taxon>Euglenozoa</taxon>
        <taxon>Kinetoplastea</taxon>
        <taxon>Metakinetoplastina</taxon>
        <taxon>Eubodonida</taxon>
        <taxon>Bodonidae</taxon>
        <taxon>Bodo</taxon>
    </lineage>
</organism>
<dbReference type="CDD" id="cd21614">
    <property type="entry name" value="RRM2_KSRP"/>
    <property type="match status" value="1"/>
</dbReference>
<keyword evidence="1 2" id="KW-0694">RNA-binding</keyword>